<dbReference type="GO" id="GO:0071111">
    <property type="term" value="F:cyclic-guanylate-specific phosphodiesterase activity"/>
    <property type="evidence" value="ECO:0007669"/>
    <property type="project" value="InterPro"/>
</dbReference>
<dbReference type="Pfam" id="PF04940">
    <property type="entry name" value="BLUF"/>
    <property type="match status" value="1"/>
</dbReference>
<dbReference type="PATRIC" id="fig|1006551.4.peg.2988"/>
<dbReference type="PROSITE" id="PS50883">
    <property type="entry name" value="EAL"/>
    <property type="match status" value="1"/>
</dbReference>
<dbReference type="Gene3D" id="3.30.70.100">
    <property type="match status" value="1"/>
</dbReference>
<sequence>MLTTIIYRSHICDNVSIKSLESMVAEANVKNSQENVSGILLFNGTHFFQLLEGPEEKVEEIYRRICADPRHHNLVELLRDHGPMRRFGKIGMELFDLREFDRDEVLQAVLDKGTTKYQLTYDDRALHFFRTFVEATEKENYYEIPAAESWEFVIEDAACYPETPLQEAECSFAFQPVIDPFAKEVVSYEALLRTTSGDSPAVYFDGLSREEIYWTDLHSKRIAFAMAGLLHLRGRTLSINLLPMTLVNVPNAVEFLLAEIEASGLIPEQIIVEFTESEAISRLDEFTDSVRKLKSAGIRVAIDHFGAGFAGLLLLAQFQPDRIKINRQLVKDIHKHGPKQAIVQAIIKCCHSLEIAISAVGIEQAEEWMWLESAGITHFQGNLFASPCLGGIPPVAWPEKKVACELL</sequence>
<feature type="domain" description="EAL" evidence="1">
    <location>
        <begin position="154"/>
        <end position="401"/>
    </location>
</feature>
<protein>
    <recommendedName>
        <fullName evidence="5">Diguanylate phosphodiesterase</fullName>
    </recommendedName>
</protein>
<gene>
    <name evidence="3" type="ordered locus">KOX_14855</name>
</gene>
<dbReference type="InterPro" id="IPR050706">
    <property type="entry name" value="Cyclic-di-GMP_PDE-like"/>
</dbReference>
<evidence type="ECO:0000259" key="1">
    <source>
        <dbReference type="PROSITE" id="PS50883"/>
    </source>
</evidence>
<dbReference type="PANTHER" id="PTHR33121">
    <property type="entry name" value="CYCLIC DI-GMP PHOSPHODIESTERASE PDEF"/>
    <property type="match status" value="1"/>
</dbReference>
<dbReference type="CDD" id="cd01948">
    <property type="entry name" value="EAL"/>
    <property type="match status" value="1"/>
</dbReference>
<dbReference type="InterPro" id="IPR007024">
    <property type="entry name" value="BLUF_domain"/>
</dbReference>
<reference evidence="3 4" key="1">
    <citation type="journal article" date="2012" name="J. Bacteriol.">
        <title>Complete genome sequence of Klebsiella oxytoca KCTC 1686, used in production of 2,3-butanediol.</title>
        <authorList>
            <person name="Shin S.H."/>
            <person name="Kim S."/>
            <person name="Kim J.Y."/>
            <person name="Lee S."/>
            <person name="Um Y."/>
            <person name="Oh M.K."/>
            <person name="Kim Y.R."/>
            <person name="Lee J."/>
            <person name="Yang K.S."/>
        </authorList>
    </citation>
    <scope>NUCLEOTIDE SEQUENCE [LARGE SCALE GENOMIC DNA]</scope>
    <source>
        <strain evidence="4">ATCC 8724 / DSM 4798 / JCM 20051 / NBRC 3318 / NRRL B-199 / KCTC 1686</strain>
    </source>
</reference>
<dbReference type="Gene3D" id="3.20.20.450">
    <property type="entry name" value="EAL domain"/>
    <property type="match status" value="1"/>
</dbReference>
<dbReference type="AlphaFoldDB" id="A0A0H3HE36"/>
<proteinExistence type="predicted"/>
<name>A0A0H3HE36_KLEM8</name>
<dbReference type="RefSeq" id="WP_014228474.1">
    <property type="nucleotide sequence ID" value="NC_016612.1"/>
</dbReference>
<evidence type="ECO:0000313" key="4">
    <source>
        <dbReference type="Proteomes" id="UP000007843"/>
    </source>
</evidence>
<feature type="domain" description="BLUF" evidence="2">
    <location>
        <begin position="2"/>
        <end position="93"/>
    </location>
</feature>
<evidence type="ECO:0000259" key="2">
    <source>
        <dbReference type="PROSITE" id="PS50925"/>
    </source>
</evidence>
<dbReference type="PANTHER" id="PTHR33121:SF15">
    <property type="entry name" value="BLUE LIGHT- AND TEMPERATURE-REGULATED ANTIREPRESSOR BLUF"/>
    <property type="match status" value="1"/>
</dbReference>
<dbReference type="Proteomes" id="UP000007843">
    <property type="component" value="Chromosome"/>
</dbReference>
<dbReference type="KEGG" id="kox:KOX_14855"/>
<dbReference type="GO" id="GO:0071949">
    <property type="term" value="F:FAD binding"/>
    <property type="evidence" value="ECO:0007669"/>
    <property type="project" value="InterPro"/>
</dbReference>
<dbReference type="InterPro" id="IPR035919">
    <property type="entry name" value="EAL_sf"/>
</dbReference>
<organism evidence="3 4">
    <name type="scientific">Klebsiella michiganensis (strain ATCC 8724 / DSM 4798 / JCM 20051 / NBRC 3318 / NRRL B-199 / KCTC 1686 / BUCSAV 143 / CCM 1901)</name>
    <dbReference type="NCBI Taxonomy" id="1006551"/>
    <lineage>
        <taxon>Bacteria</taxon>
        <taxon>Pseudomonadati</taxon>
        <taxon>Pseudomonadota</taxon>
        <taxon>Gammaproteobacteria</taxon>
        <taxon>Enterobacterales</taxon>
        <taxon>Enterobacteriaceae</taxon>
        <taxon>Klebsiella/Raoultella group</taxon>
        <taxon>Klebsiella</taxon>
    </lineage>
</organism>
<evidence type="ECO:0000313" key="3">
    <source>
        <dbReference type="EMBL" id="AEX04695.1"/>
    </source>
</evidence>
<dbReference type="HOGENOM" id="CLU_000445_70_33_6"/>
<evidence type="ECO:0008006" key="5">
    <source>
        <dbReference type="Google" id="ProtNLM"/>
    </source>
</evidence>
<accession>A0A0H3HE36</accession>
<dbReference type="Pfam" id="PF00563">
    <property type="entry name" value="EAL"/>
    <property type="match status" value="1"/>
</dbReference>
<dbReference type="SUPFAM" id="SSF141868">
    <property type="entry name" value="EAL domain-like"/>
    <property type="match status" value="1"/>
</dbReference>
<dbReference type="SMART" id="SM01034">
    <property type="entry name" value="BLUF"/>
    <property type="match status" value="1"/>
</dbReference>
<dbReference type="SMART" id="SM00052">
    <property type="entry name" value="EAL"/>
    <property type="match status" value="1"/>
</dbReference>
<dbReference type="PROSITE" id="PS50925">
    <property type="entry name" value="BLUF"/>
    <property type="match status" value="1"/>
</dbReference>
<dbReference type="InterPro" id="IPR036046">
    <property type="entry name" value="Acylphosphatase-like_dom_sf"/>
</dbReference>
<dbReference type="InterPro" id="IPR001633">
    <property type="entry name" value="EAL_dom"/>
</dbReference>
<dbReference type="EMBL" id="CP003218">
    <property type="protein sequence ID" value="AEX04695.1"/>
    <property type="molecule type" value="Genomic_DNA"/>
</dbReference>
<dbReference type="GO" id="GO:0009882">
    <property type="term" value="F:blue light photoreceptor activity"/>
    <property type="evidence" value="ECO:0007669"/>
    <property type="project" value="InterPro"/>
</dbReference>
<dbReference type="SUPFAM" id="SSF54975">
    <property type="entry name" value="Acylphosphatase/BLUF domain-like"/>
    <property type="match status" value="1"/>
</dbReference>